<dbReference type="HOGENOM" id="CLU_1905797_0_0_9"/>
<reference evidence="1 2" key="1">
    <citation type="submission" date="2012-02" db="EMBL/GenBank/DDBJ databases">
        <title>Improved High-Quality Draft sequence of Thermoanaerobacter siderophilus SR4.</title>
        <authorList>
            <consortium name="US DOE Joint Genome Institute"/>
            <person name="Lucas S."/>
            <person name="Han J."/>
            <person name="Lapidus A."/>
            <person name="Cheng J.-F."/>
            <person name="Goodwin L."/>
            <person name="Pitluck S."/>
            <person name="Peters L."/>
            <person name="Detter J.C."/>
            <person name="Han C."/>
            <person name="Tapia R."/>
            <person name="Land M."/>
            <person name="Hauser L."/>
            <person name="Kyrpides N."/>
            <person name="Ivanova N."/>
            <person name="Pagani I."/>
            <person name="Hemme C."/>
            <person name="Woyke T."/>
        </authorList>
    </citation>
    <scope>NUCLEOTIDE SEQUENCE [LARGE SCALE GENOMIC DNA]</scope>
    <source>
        <strain evidence="1 2">SR4</strain>
    </source>
</reference>
<dbReference type="EMBL" id="CM001486">
    <property type="protein sequence ID" value="EIV99898.1"/>
    <property type="molecule type" value="Genomic_DNA"/>
</dbReference>
<protein>
    <submittedName>
        <fullName evidence="1">Uncharacterized protein</fullName>
    </submittedName>
</protein>
<proteinExistence type="predicted"/>
<dbReference type="PATRIC" id="fig|880478.3.peg.2085"/>
<organism evidence="1 2">
    <name type="scientific">Thermoanaerobacter siderophilus SR4</name>
    <dbReference type="NCBI Taxonomy" id="880478"/>
    <lineage>
        <taxon>Bacteria</taxon>
        <taxon>Bacillati</taxon>
        <taxon>Bacillota</taxon>
        <taxon>Clostridia</taxon>
        <taxon>Thermoanaerobacterales</taxon>
        <taxon>Thermoanaerobacteraceae</taxon>
        <taxon>Thermoanaerobacter</taxon>
    </lineage>
</organism>
<keyword evidence="2" id="KW-1185">Reference proteome</keyword>
<evidence type="ECO:0000313" key="1">
    <source>
        <dbReference type="EMBL" id="EIV99898.1"/>
    </source>
</evidence>
<dbReference type="Proteomes" id="UP000005110">
    <property type="component" value="Chromosome"/>
</dbReference>
<name>I9KSJ4_9THEO</name>
<dbReference type="AlphaFoldDB" id="I9KSJ4"/>
<sequence>MLENKIKSKKETIKLVNKYGESFGNAYIHIKINNFKKCLIVESDNKTNPAEYVMDIFEFVKPFIINNKNVHVYLDLSNYYGINNSSWLYEWIFKINNNQLIETDFIRIDKWSKLSDKMDYAILQDYLFEKFHH</sequence>
<evidence type="ECO:0000313" key="2">
    <source>
        <dbReference type="Proteomes" id="UP000005110"/>
    </source>
</evidence>
<accession>I9KSJ4</accession>
<gene>
    <name evidence="1" type="ORF">ThesiDRAFT1_0913</name>
</gene>